<feature type="domain" description="AAA" evidence="1">
    <location>
        <begin position="9"/>
        <end position="80"/>
    </location>
</feature>
<reference evidence="2" key="1">
    <citation type="journal article" date="2014" name="Front. Microbiol.">
        <title>High frequency of phylogenetically diverse reductive dehalogenase-homologous genes in deep subseafloor sedimentary metagenomes.</title>
        <authorList>
            <person name="Kawai M."/>
            <person name="Futagami T."/>
            <person name="Toyoda A."/>
            <person name="Takaki Y."/>
            <person name="Nishi S."/>
            <person name="Hori S."/>
            <person name="Arai W."/>
            <person name="Tsubouchi T."/>
            <person name="Morono Y."/>
            <person name="Uchiyama I."/>
            <person name="Ito T."/>
            <person name="Fujiyama A."/>
            <person name="Inagaki F."/>
            <person name="Takami H."/>
        </authorList>
    </citation>
    <scope>NUCLEOTIDE SEQUENCE</scope>
    <source>
        <strain evidence="2">Expedition CK06-06</strain>
    </source>
</reference>
<dbReference type="SUPFAM" id="SSF52540">
    <property type="entry name" value="P-loop containing nucleoside triphosphate hydrolases"/>
    <property type="match status" value="1"/>
</dbReference>
<dbReference type="AlphaFoldDB" id="X1KMC1"/>
<name>X1KMC1_9ZZZZ</name>
<protein>
    <recommendedName>
        <fullName evidence="1">AAA domain-containing protein</fullName>
    </recommendedName>
</protein>
<comment type="caution">
    <text evidence="2">The sequence shown here is derived from an EMBL/GenBank/DDBJ whole genome shotgun (WGS) entry which is preliminary data.</text>
</comment>
<organism evidence="2">
    <name type="scientific">marine sediment metagenome</name>
    <dbReference type="NCBI Taxonomy" id="412755"/>
    <lineage>
        <taxon>unclassified sequences</taxon>
        <taxon>metagenomes</taxon>
        <taxon>ecological metagenomes</taxon>
    </lineage>
</organism>
<sequence>MSINIAVAGKGGSGKTSLTSLVIRYLMKNSLRPILAVDADPNANLGESLGLSVKQTIGSIIATFNEEKINIPPGMTKEAYLEFKLNDAMVESKAIDLVTMGRGEGPACYCYPNLLLRKFMDNLTGTL</sequence>
<dbReference type="Gene3D" id="3.40.50.300">
    <property type="entry name" value="P-loop containing nucleotide triphosphate hydrolases"/>
    <property type="match status" value="1"/>
</dbReference>
<dbReference type="Pfam" id="PF13614">
    <property type="entry name" value="AAA_31"/>
    <property type="match status" value="1"/>
</dbReference>
<dbReference type="InterPro" id="IPR025669">
    <property type="entry name" value="AAA_dom"/>
</dbReference>
<proteinExistence type="predicted"/>
<evidence type="ECO:0000259" key="1">
    <source>
        <dbReference type="Pfam" id="PF13614"/>
    </source>
</evidence>
<evidence type="ECO:0000313" key="2">
    <source>
        <dbReference type="EMBL" id="GAH83198.1"/>
    </source>
</evidence>
<dbReference type="InterPro" id="IPR027417">
    <property type="entry name" value="P-loop_NTPase"/>
</dbReference>
<accession>X1KMC1</accession>
<gene>
    <name evidence="2" type="ORF">S03H2_61392</name>
</gene>
<dbReference type="EMBL" id="BARU01039630">
    <property type="protein sequence ID" value="GAH83198.1"/>
    <property type="molecule type" value="Genomic_DNA"/>
</dbReference>